<comment type="caution">
    <text evidence="5">The sequence shown here is derived from an EMBL/GenBank/DDBJ whole genome shotgun (WGS) entry which is preliminary data.</text>
</comment>
<dbReference type="PANTHER" id="PTHR30146:SF153">
    <property type="entry name" value="LACTOSE OPERON REPRESSOR"/>
    <property type="match status" value="1"/>
</dbReference>
<dbReference type="Proteomes" id="UP000186785">
    <property type="component" value="Unassembled WGS sequence"/>
</dbReference>
<evidence type="ECO:0000313" key="5">
    <source>
        <dbReference type="EMBL" id="OKL48904.1"/>
    </source>
</evidence>
<dbReference type="Pfam" id="PF00356">
    <property type="entry name" value="LacI"/>
    <property type="match status" value="1"/>
</dbReference>
<evidence type="ECO:0000259" key="4">
    <source>
        <dbReference type="PROSITE" id="PS50932"/>
    </source>
</evidence>
<dbReference type="CDD" id="cd06267">
    <property type="entry name" value="PBP1_LacI_sugar_binding-like"/>
    <property type="match status" value="1"/>
</dbReference>
<dbReference type="SUPFAM" id="SSF53822">
    <property type="entry name" value="Periplasmic binding protein-like I"/>
    <property type="match status" value="1"/>
</dbReference>
<dbReference type="RefSeq" id="WP_073708891.1">
    <property type="nucleotide sequence ID" value="NZ_MQSV01000002.1"/>
</dbReference>
<dbReference type="PANTHER" id="PTHR30146">
    <property type="entry name" value="LACI-RELATED TRANSCRIPTIONAL REPRESSOR"/>
    <property type="match status" value="1"/>
</dbReference>
<evidence type="ECO:0000256" key="1">
    <source>
        <dbReference type="ARBA" id="ARBA00023015"/>
    </source>
</evidence>
<evidence type="ECO:0000256" key="2">
    <source>
        <dbReference type="ARBA" id="ARBA00023125"/>
    </source>
</evidence>
<sequence>MATRVRLDDVAKLAGVSTATVSRVINGSSQVRKETAQAVLTAIDTLGYDRPGFLTNPAQTAIGLVVPELINPIFAEFAHTLQLELAHRGHPTLICSQAPGGSTEAELVETLCDNAGVAGIIFVCGRHADLQADLSQYQALKKKGTPAVLINGPREELDFPSVTVNYRQGVAQALAHLKSLGHRRIALVCGRDNAIPAQLLENAFTELTTADEELETCPIIPTFYTFSGGESAAASVKLAEATAVIAGSDLQALGVISGLEDLGYRVPEQISVIGFDDSTLMNHTSPALSTLRQPVVAMANAAVQLLEEQIDNAQAQSNHLTFSPDLVVRQSTAQPLN</sequence>
<name>A0A1Q5PMX7_9ACTO</name>
<dbReference type="InterPro" id="IPR000843">
    <property type="entry name" value="HTH_LacI"/>
</dbReference>
<dbReference type="Pfam" id="PF13377">
    <property type="entry name" value="Peripla_BP_3"/>
    <property type="match status" value="1"/>
</dbReference>
<accession>A0A1Q5PMX7</accession>
<dbReference type="EMBL" id="MQSV01000002">
    <property type="protein sequence ID" value="OKL48904.1"/>
    <property type="molecule type" value="Genomic_DNA"/>
</dbReference>
<dbReference type="CDD" id="cd01392">
    <property type="entry name" value="HTH_LacI"/>
    <property type="match status" value="1"/>
</dbReference>
<reference evidence="5 6" key="1">
    <citation type="submission" date="2016-11" db="EMBL/GenBank/DDBJ databases">
        <title>Actinomyces gypaetusis sp. nov. isolated from the vulture Gypaetus barbatus in Qinghai Tibet Plateau China.</title>
        <authorList>
            <person name="Meng X."/>
        </authorList>
    </citation>
    <scope>NUCLEOTIDE SEQUENCE [LARGE SCALE GENOMIC DNA]</scope>
    <source>
        <strain evidence="5 6">VUL4_2</strain>
    </source>
</reference>
<dbReference type="Gene3D" id="1.10.260.40">
    <property type="entry name" value="lambda repressor-like DNA-binding domains"/>
    <property type="match status" value="1"/>
</dbReference>
<dbReference type="AlphaFoldDB" id="A0A1Q5PMX7"/>
<dbReference type="Gene3D" id="3.40.50.2300">
    <property type="match status" value="2"/>
</dbReference>
<dbReference type="GO" id="GO:0000976">
    <property type="term" value="F:transcription cis-regulatory region binding"/>
    <property type="evidence" value="ECO:0007669"/>
    <property type="project" value="TreeGrafter"/>
</dbReference>
<proteinExistence type="predicted"/>
<feature type="domain" description="HTH lacI-type" evidence="4">
    <location>
        <begin position="5"/>
        <end position="66"/>
    </location>
</feature>
<dbReference type="OrthoDB" id="3324394at2"/>
<gene>
    <name evidence="5" type="ORF">BSR29_03395</name>
</gene>
<protein>
    <recommendedName>
        <fullName evidence="4">HTH lacI-type domain-containing protein</fullName>
    </recommendedName>
</protein>
<dbReference type="InterPro" id="IPR046335">
    <property type="entry name" value="LacI/GalR-like_sensor"/>
</dbReference>
<organism evidence="5 6">
    <name type="scientific">Boudabousia liubingyangii</name>
    <dbReference type="NCBI Taxonomy" id="1921764"/>
    <lineage>
        <taxon>Bacteria</taxon>
        <taxon>Bacillati</taxon>
        <taxon>Actinomycetota</taxon>
        <taxon>Actinomycetes</taxon>
        <taxon>Actinomycetales</taxon>
        <taxon>Actinomycetaceae</taxon>
        <taxon>Boudabousia</taxon>
    </lineage>
</organism>
<evidence type="ECO:0000313" key="6">
    <source>
        <dbReference type="Proteomes" id="UP000186785"/>
    </source>
</evidence>
<keyword evidence="1" id="KW-0805">Transcription regulation</keyword>
<dbReference type="STRING" id="1921764.BSR28_02970"/>
<keyword evidence="6" id="KW-1185">Reference proteome</keyword>
<dbReference type="SMART" id="SM00354">
    <property type="entry name" value="HTH_LACI"/>
    <property type="match status" value="1"/>
</dbReference>
<dbReference type="InterPro" id="IPR028082">
    <property type="entry name" value="Peripla_BP_I"/>
</dbReference>
<dbReference type="PRINTS" id="PR00036">
    <property type="entry name" value="HTHLACI"/>
</dbReference>
<dbReference type="SUPFAM" id="SSF47413">
    <property type="entry name" value="lambda repressor-like DNA-binding domains"/>
    <property type="match status" value="1"/>
</dbReference>
<dbReference type="PROSITE" id="PS00356">
    <property type="entry name" value="HTH_LACI_1"/>
    <property type="match status" value="1"/>
</dbReference>
<keyword evidence="2" id="KW-0238">DNA-binding</keyword>
<keyword evidence="3" id="KW-0804">Transcription</keyword>
<evidence type="ECO:0000256" key="3">
    <source>
        <dbReference type="ARBA" id="ARBA00023163"/>
    </source>
</evidence>
<dbReference type="PROSITE" id="PS50932">
    <property type="entry name" value="HTH_LACI_2"/>
    <property type="match status" value="1"/>
</dbReference>
<dbReference type="InterPro" id="IPR010982">
    <property type="entry name" value="Lambda_DNA-bd_dom_sf"/>
</dbReference>
<dbReference type="GO" id="GO:0003700">
    <property type="term" value="F:DNA-binding transcription factor activity"/>
    <property type="evidence" value="ECO:0007669"/>
    <property type="project" value="TreeGrafter"/>
</dbReference>